<gene>
    <name evidence="2" type="ORF">E2C01_010040</name>
</gene>
<proteinExistence type="predicted"/>
<dbReference type="AlphaFoldDB" id="A0A5B7D7B1"/>
<sequence length="226" mass="25214">MFILTDITEESGRITVTVNVRVRRRLGKRALREPLEWSALMATLPASKERRRDSRLPSPSLSCPSPRTAMLDSNRSFMEADRWRRSPLPLVRGSHTPSGVATKTSRVDPESRRRRPFPIRARRDRPSPGTSRMDSGILRRYPRMLRSSCKEVGSGWVSTSSSQQGGSLEMSSGPSMWVYLATLTGGHAMVPRPGIHSLHAAHCLHAHRSIDTSYNLSDKGGDNTLK</sequence>
<dbReference type="Proteomes" id="UP000324222">
    <property type="component" value="Unassembled WGS sequence"/>
</dbReference>
<organism evidence="2 3">
    <name type="scientific">Portunus trituberculatus</name>
    <name type="common">Swimming crab</name>
    <name type="synonym">Neptunus trituberculatus</name>
    <dbReference type="NCBI Taxonomy" id="210409"/>
    <lineage>
        <taxon>Eukaryota</taxon>
        <taxon>Metazoa</taxon>
        <taxon>Ecdysozoa</taxon>
        <taxon>Arthropoda</taxon>
        <taxon>Crustacea</taxon>
        <taxon>Multicrustacea</taxon>
        <taxon>Malacostraca</taxon>
        <taxon>Eumalacostraca</taxon>
        <taxon>Eucarida</taxon>
        <taxon>Decapoda</taxon>
        <taxon>Pleocyemata</taxon>
        <taxon>Brachyura</taxon>
        <taxon>Eubrachyura</taxon>
        <taxon>Portunoidea</taxon>
        <taxon>Portunidae</taxon>
        <taxon>Portuninae</taxon>
        <taxon>Portunus</taxon>
    </lineage>
</organism>
<feature type="compositionally biased region" description="Low complexity" evidence="1">
    <location>
        <begin position="56"/>
        <end position="67"/>
    </location>
</feature>
<dbReference type="EMBL" id="VSRR010000566">
    <property type="protein sequence ID" value="MPC17191.1"/>
    <property type="molecule type" value="Genomic_DNA"/>
</dbReference>
<feature type="compositionally biased region" description="Basic residues" evidence="1">
    <location>
        <begin position="112"/>
        <end position="123"/>
    </location>
</feature>
<evidence type="ECO:0000256" key="1">
    <source>
        <dbReference type="SAM" id="MobiDB-lite"/>
    </source>
</evidence>
<feature type="region of interest" description="Disordered" evidence="1">
    <location>
        <begin position="88"/>
        <end position="135"/>
    </location>
</feature>
<protein>
    <submittedName>
        <fullName evidence="2">Uncharacterized protein</fullName>
    </submittedName>
</protein>
<reference evidence="2 3" key="1">
    <citation type="submission" date="2019-05" db="EMBL/GenBank/DDBJ databases">
        <title>Another draft genome of Portunus trituberculatus and its Hox gene families provides insights of decapod evolution.</title>
        <authorList>
            <person name="Jeong J.-H."/>
            <person name="Song I."/>
            <person name="Kim S."/>
            <person name="Choi T."/>
            <person name="Kim D."/>
            <person name="Ryu S."/>
            <person name="Kim W."/>
        </authorList>
    </citation>
    <scope>NUCLEOTIDE SEQUENCE [LARGE SCALE GENOMIC DNA]</scope>
    <source>
        <tissue evidence="2">Muscle</tissue>
    </source>
</reference>
<accession>A0A5B7D7B1</accession>
<feature type="compositionally biased region" description="Polar residues" evidence="1">
    <location>
        <begin position="95"/>
        <end position="104"/>
    </location>
</feature>
<evidence type="ECO:0000313" key="2">
    <source>
        <dbReference type="EMBL" id="MPC17191.1"/>
    </source>
</evidence>
<name>A0A5B7D7B1_PORTR</name>
<feature type="region of interest" description="Disordered" evidence="1">
    <location>
        <begin position="46"/>
        <end position="73"/>
    </location>
</feature>
<keyword evidence="3" id="KW-1185">Reference proteome</keyword>
<evidence type="ECO:0000313" key="3">
    <source>
        <dbReference type="Proteomes" id="UP000324222"/>
    </source>
</evidence>
<comment type="caution">
    <text evidence="2">The sequence shown here is derived from an EMBL/GenBank/DDBJ whole genome shotgun (WGS) entry which is preliminary data.</text>
</comment>